<proteinExistence type="inferred from homology"/>
<dbReference type="PROSITE" id="PS00108">
    <property type="entry name" value="PROTEIN_KINASE_ST"/>
    <property type="match status" value="1"/>
</dbReference>
<feature type="domain" description="Protein kinase" evidence="7">
    <location>
        <begin position="170"/>
        <end position="436"/>
    </location>
</feature>
<evidence type="ECO:0000259" key="7">
    <source>
        <dbReference type="PROSITE" id="PS50011"/>
    </source>
</evidence>
<feature type="domain" description="FHA" evidence="6">
    <location>
        <begin position="61"/>
        <end position="124"/>
    </location>
</feature>
<dbReference type="Pfam" id="PF00069">
    <property type="entry name" value="Pkinase"/>
    <property type="match status" value="1"/>
</dbReference>
<dbReference type="OrthoDB" id="40902at2759"/>
<feature type="compositionally biased region" description="Basic residues" evidence="5">
    <location>
        <begin position="464"/>
        <end position="473"/>
    </location>
</feature>
<keyword evidence="2 3" id="KW-0067">ATP-binding</keyword>
<dbReference type="PROSITE" id="PS50006">
    <property type="entry name" value="FHA_DOMAIN"/>
    <property type="match status" value="1"/>
</dbReference>
<feature type="region of interest" description="Disordered" evidence="5">
    <location>
        <begin position="452"/>
        <end position="473"/>
    </location>
</feature>
<dbReference type="STRING" id="121224.E0V9M3"/>
<dbReference type="PROSITE" id="PS00107">
    <property type="entry name" value="PROTEIN_KINASE_ATP"/>
    <property type="match status" value="1"/>
</dbReference>
<dbReference type="SUPFAM" id="SSF49879">
    <property type="entry name" value="SMAD/FHA domain"/>
    <property type="match status" value="1"/>
</dbReference>
<protein>
    <submittedName>
        <fullName evidence="8">cAMP-dependent protein kinase catalytic subunit, putative</fullName>
        <ecNumber evidence="8">2.7.11.17</ecNumber>
    </submittedName>
</protein>
<dbReference type="InterPro" id="IPR017441">
    <property type="entry name" value="Protein_kinase_ATP_BS"/>
</dbReference>
<keyword evidence="8" id="KW-0418">Kinase</keyword>
<dbReference type="PROSITE" id="PS50011">
    <property type="entry name" value="PROTEIN_KINASE_DOM"/>
    <property type="match status" value="1"/>
</dbReference>
<dbReference type="InterPro" id="IPR008984">
    <property type="entry name" value="SMAD_FHA_dom_sf"/>
</dbReference>
<keyword evidence="10" id="KW-1185">Reference proteome</keyword>
<dbReference type="GO" id="GO:0005524">
    <property type="term" value="F:ATP binding"/>
    <property type="evidence" value="ECO:0007669"/>
    <property type="project" value="UniProtKB-UniRule"/>
</dbReference>
<comment type="similarity">
    <text evidence="4">Belongs to the protein kinase superfamily.</text>
</comment>
<dbReference type="InterPro" id="IPR000719">
    <property type="entry name" value="Prot_kinase_dom"/>
</dbReference>
<reference evidence="8" key="1">
    <citation type="submission" date="2007-04" db="EMBL/GenBank/DDBJ databases">
        <title>Annotation of Pediculus humanus corporis strain USDA.</title>
        <authorList>
            <person name="Kirkness E."/>
            <person name="Hannick L."/>
            <person name="Hass B."/>
            <person name="Bruggner R."/>
            <person name="Lawson D."/>
            <person name="Bidwell S."/>
            <person name="Joardar V."/>
            <person name="Caler E."/>
            <person name="Walenz B."/>
            <person name="Inman J."/>
            <person name="Schobel S."/>
            <person name="Galinsky K."/>
            <person name="Amedeo P."/>
            <person name="Strausberg R."/>
        </authorList>
    </citation>
    <scope>NUCLEOTIDE SEQUENCE</scope>
    <source>
        <strain evidence="8">USDA</strain>
    </source>
</reference>
<dbReference type="EMBL" id="AAZO01000195">
    <property type="status" value="NOT_ANNOTATED_CDS"/>
    <property type="molecule type" value="Genomic_DNA"/>
</dbReference>
<reference evidence="8" key="2">
    <citation type="submission" date="2007-04" db="EMBL/GenBank/DDBJ databases">
        <title>The genome of the human body louse.</title>
        <authorList>
            <consortium name="The Human Body Louse Genome Consortium"/>
            <person name="Kirkness E."/>
            <person name="Walenz B."/>
            <person name="Hass B."/>
            <person name="Bruggner R."/>
            <person name="Strausberg R."/>
        </authorList>
    </citation>
    <scope>NUCLEOTIDE SEQUENCE</scope>
    <source>
        <strain evidence="8">USDA</strain>
    </source>
</reference>
<keyword evidence="4" id="KW-0723">Serine/threonine-protein kinase</keyword>
<evidence type="ECO:0000256" key="5">
    <source>
        <dbReference type="SAM" id="MobiDB-lite"/>
    </source>
</evidence>
<evidence type="ECO:0000313" key="10">
    <source>
        <dbReference type="Proteomes" id="UP000009046"/>
    </source>
</evidence>
<organism>
    <name type="scientific">Pediculus humanus subsp. corporis</name>
    <name type="common">Body louse</name>
    <dbReference type="NCBI Taxonomy" id="121224"/>
    <lineage>
        <taxon>Eukaryota</taxon>
        <taxon>Metazoa</taxon>
        <taxon>Ecdysozoa</taxon>
        <taxon>Arthropoda</taxon>
        <taxon>Hexapoda</taxon>
        <taxon>Insecta</taxon>
        <taxon>Pterygota</taxon>
        <taxon>Neoptera</taxon>
        <taxon>Paraneoptera</taxon>
        <taxon>Psocodea</taxon>
        <taxon>Troctomorpha</taxon>
        <taxon>Phthiraptera</taxon>
        <taxon>Anoplura</taxon>
        <taxon>Pediculidae</taxon>
        <taxon>Pediculus</taxon>
    </lineage>
</organism>
<dbReference type="RefSeq" id="XP_002422817.1">
    <property type="nucleotide sequence ID" value="XM_002422772.1"/>
</dbReference>
<dbReference type="FunFam" id="1.10.510.10:FF:000571">
    <property type="entry name" value="Maternal embryonic leucine zipper kinase"/>
    <property type="match status" value="1"/>
</dbReference>
<dbReference type="InParanoid" id="E0V9M3"/>
<dbReference type="SMART" id="SM00220">
    <property type="entry name" value="S_TKc"/>
    <property type="match status" value="1"/>
</dbReference>
<dbReference type="EMBL" id="DS234994">
    <property type="protein sequence ID" value="EEB10079.1"/>
    <property type="molecule type" value="Genomic_DNA"/>
</dbReference>
<dbReference type="EC" id="2.7.11.17" evidence="8"/>
<dbReference type="GeneID" id="8233778"/>
<dbReference type="InterPro" id="IPR000253">
    <property type="entry name" value="FHA_dom"/>
</dbReference>
<evidence type="ECO:0000259" key="6">
    <source>
        <dbReference type="PROSITE" id="PS50006"/>
    </source>
</evidence>
<dbReference type="KEGG" id="phu:Phum_PHUM016570"/>
<dbReference type="CDD" id="cd22666">
    <property type="entry name" value="FHA_CHK2"/>
    <property type="match status" value="1"/>
</dbReference>
<name>E0V9M3_PEDHC</name>
<gene>
    <name evidence="9" type="primary">8233778</name>
    <name evidence="8" type="ORF">Phum_PHUM016570</name>
</gene>
<evidence type="ECO:0000313" key="9">
    <source>
        <dbReference type="EnsemblMetazoa" id="PHUM016570-PA"/>
    </source>
</evidence>
<evidence type="ECO:0000256" key="4">
    <source>
        <dbReference type="RuleBase" id="RU000304"/>
    </source>
</evidence>
<reference evidence="9" key="3">
    <citation type="submission" date="2020-05" db="UniProtKB">
        <authorList>
            <consortium name="EnsemblMetazoa"/>
        </authorList>
    </citation>
    <scope>IDENTIFICATION</scope>
    <source>
        <strain evidence="9">USDA</strain>
    </source>
</reference>
<dbReference type="EnsemblMetazoa" id="PHUM016570-RA">
    <property type="protein sequence ID" value="PHUM016570-PA"/>
    <property type="gene ID" value="PHUM016570"/>
</dbReference>
<feature type="binding site" evidence="3">
    <location>
        <position position="199"/>
    </location>
    <ligand>
        <name>ATP</name>
        <dbReference type="ChEBI" id="CHEBI:30616"/>
    </ligand>
</feature>
<keyword evidence="8" id="KW-0808">Transferase</keyword>
<dbReference type="SMART" id="SM00240">
    <property type="entry name" value="FHA"/>
    <property type="match status" value="1"/>
</dbReference>
<dbReference type="Pfam" id="PF00498">
    <property type="entry name" value="FHA"/>
    <property type="match status" value="1"/>
</dbReference>
<keyword evidence="1 3" id="KW-0547">Nucleotide-binding</keyword>
<dbReference type="InterPro" id="IPR008271">
    <property type="entry name" value="Ser/Thr_kinase_AS"/>
</dbReference>
<dbReference type="Gene3D" id="2.60.200.20">
    <property type="match status" value="1"/>
</dbReference>
<dbReference type="SUPFAM" id="SSF56112">
    <property type="entry name" value="Protein kinase-like (PK-like)"/>
    <property type="match status" value="1"/>
</dbReference>
<dbReference type="PANTHER" id="PTHR24347">
    <property type="entry name" value="SERINE/THREONINE-PROTEIN KINASE"/>
    <property type="match status" value="1"/>
</dbReference>
<evidence type="ECO:0000256" key="2">
    <source>
        <dbReference type="ARBA" id="ARBA00022840"/>
    </source>
</evidence>
<dbReference type="FunCoup" id="E0V9M3">
    <property type="interactions" value="1193"/>
</dbReference>
<dbReference type="OMA" id="FAYGHPA"/>
<dbReference type="eggNOG" id="KOG0615">
    <property type="taxonomic scope" value="Eukaryota"/>
</dbReference>
<dbReference type="CTD" id="8233778"/>
<sequence>MTPEGDLNQSQSQKLPDTCPISQGDLSQQLFWCTPNTQKPWGRLYPTKPDILSLELTNNEYTVGRGPHCDLSIGNNCKEKVHGAFSKVHFKIRKINISKTNQDDFIVYLDDLSSNGTYINGKKVGKGKSAILENNNEISLCFPHYKVFIYMSSNLESDVKFYPEEVTTQYAISRILGSGAFGQVRLVFEKITGKPFAMKIIQKKRFCTDTRLQLNDLTRTRREVNVLKALSNFFIIKFEDVIESKNHVFILTEYMEGGELFDRVKNGPLREGDAKLYFFQLAMAVKYLHDHDIIHRDIKLENILLSAKSSECIIKLSDFGFSKFLDSESVMMTYCGTPLYIAPEILKNKGKSGSYDKQVDVWSMGVVLYICLSGVPPFQSSDTHILTHQILNGQYSFSNRHWGKITRKAINLVRKMLTLNPKHRISTEDILNHDWLKVHKVQINISATDNSDNEIDSDLENERSRKKPKMGNY</sequence>
<dbReference type="Proteomes" id="UP000009046">
    <property type="component" value="Unassembled WGS sequence"/>
</dbReference>
<evidence type="ECO:0000256" key="3">
    <source>
        <dbReference type="PROSITE-ProRule" id="PRU10141"/>
    </source>
</evidence>
<dbReference type="AlphaFoldDB" id="E0V9M3"/>
<evidence type="ECO:0000313" key="8">
    <source>
        <dbReference type="EMBL" id="EEB10079.1"/>
    </source>
</evidence>
<dbReference type="GO" id="GO:0004683">
    <property type="term" value="F:calcium/calmodulin-dependent protein kinase activity"/>
    <property type="evidence" value="ECO:0007669"/>
    <property type="project" value="UniProtKB-EC"/>
</dbReference>
<dbReference type="InterPro" id="IPR011009">
    <property type="entry name" value="Kinase-like_dom_sf"/>
</dbReference>
<dbReference type="Gene3D" id="1.10.510.10">
    <property type="entry name" value="Transferase(Phosphotransferase) domain 1"/>
    <property type="match status" value="1"/>
</dbReference>
<dbReference type="HOGENOM" id="CLU_000288_63_47_1"/>
<accession>E0V9M3</accession>
<evidence type="ECO:0000256" key="1">
    <source>
        <dbReference type="ARBA" id="ARBA00022741"/>
    </source>
</evidence>
<dbReference type="VEuPathDB" id="VectorBase:PHUM016570"/>